<name>A0A8X6SLF3_TRICX</name>
<sequence length="243" mass="28431">MTDCIKGKGHKVFMDNFFSSPELFRYLLKERSINSCGTVRSNRKHFPKDLAPCKMRQGDVAVKFCNGMTALCWKDKRQVYMLTNMHSPRNKLITEERKRFLKKFDGDVSLYEKEKLTTTKPKIVADYNKHMGYVDLGDRMASTYSFARRTRKWTKKLFFSLIDIAVLNAFLMFKSSRTSSKFSLKEFRMNLIASLIGKINHKNSEHSVTKKGQMIIHFFIGHLTKRKEGALIARKKMYKKEPL</sequence>
<accession>A0A8X6SLF3</accession>
<gene>
    <name evidence="3" type="primary">PGBD4</name>
    <name evidence="3" type="ORF">TNCV_1020911</name>
</gene>
<dbReference type="AlphaFoldDB" id="A0A8X6SLF3"/>
<dbReference type="PANTHER" id="PTHR46599:SF3">
    <property type="entry name" value="PIGGYBAC TRANSPOSABLE ELEMENT-DERIVED PROTEIN 4"/>
    <property type="match status" value="1"/>
</dbReference>
<evidence type="ECO:0000259" key="2">
    <source>
        <dbReference type="Pfam" id="PF13843"/>
    </source>
</evidence>
<protein>
    <submittedName>
        <fullName evidence="3">PiggyBac transposable element-derived protein 4</fullName>
    </submittedName>
</protein>
<dbReference type="EMBL" id="BMAU01021328">
    <property type="protein sequence ID" value="GFY14326.1"/>
    <property type="molecule type" value="Genomic_DNA"/>
</dbReference>
<keyword evidence="1" id="KW-0472">Membrane</keyword>
<reference evidence="3" key="1">
    <citation type="submission" date="2020-08" db="EMBL/GenBank/DDBJ databases">
        <title>Multicomponent nature underlies the extraordinary mechanical properties of spider dragline silk.</title>
        <authorList>
            <person name="Kono N."/>
            <person name="Nakamura H."/>
            <person name="Mori M."/>
            <person name="Yoshida Y."/>
            <person name="Ohtoshi R."/>
            <person name="Malay A.D."/>
            <person name="Moran D.A.P."/>
            <person name="Tomita M."/>
            <person name="Numata K."/>
            <person name="Arakawa K."/>
        </authorList>
    </citation>
    <scope>NUCLEOTIDE SEQUENCE</scope>
</reference>
<dbReference type="Pfam" id="PF13843">
    <property type="entry name" value="DDE_Tnp_1_7"/>
    <property type="match status" value="1"/>
</dbReference>
<evidence type="ECO:0000256" key="1">
    <source>
        <dbReference type="SAM" id="Phobius"/>
    </source>
</evidence>
<dbReference type="InterPro" id="IPR029526">
    <property type="entry name" value="PGBD"/>
</dbReference>
<dbReference type="PANTHER" id="PTHR46599">
    <property type="entry name" value="PIGGYBAC TRANSPOSABLE ELEMENT-DERIVED PROTEIN 4"/>
    <property type="match status" value="1"/>
</dbReference>
<keyword evidence="4" id="KW-1185">Reference proteome</keyword>
<organism evidence="3 4">
    <name type="scientific">Trichonephila clavipes</name>
    <name type="common">Golden silk orbweaver</name>
    <name type="synonym">Nephila clavipes</name>
    <dbReference type="NCBI Taxonomy" id="2585209"/>
    <lineage>
        <taxon>Eukaryota</taxon>
        <taxon>Metazoa</taxon>
        <taxon>Ecdysozoa</taxon>
        <taxon>Arthropoda</taxon>
        <taxon>Chelicerata</taxon>
        <taxon>Arachnida</taxon>
        <taxon>Araneae</taxon>
        <taxon>Araneomorphae</taxon>
        <taxon>Entelegynae</taxon>
        <taxon>Araneoidea</taxon>
        <taxon>Nephilidae</taxon>
        <taxon>Trichonephila</taxon>
    </lineage>
</organism>
<dbReference type="Proteomes" id="UP000887159">
    <property type="component" value="Unassembled WGS sequence"/>
</dbReference>
<keyword evidence="1" id="KW-0812">Transmembrane</keyword>
<evidence type="ECO:0000313" key="3">
    <source>
        <dbReference type="EMBL" id="GFY14326.1"/>
    </source>
</evidence>
<keyword evidence="1" id="KW-1133">Transmembrane helix</keyword>
<feature type="transmembrane region" description="Helical" evidence="1">
    <location>
        <begin position="157"/>
        <end position="173"/>
    </location>
</feature>
<feature type="domain" description="PiggyBac transposable element-derived protein" evidence="2">
    <location>
        <begin position="1"/>
        <end position="170"/>
    </location>
</feature>
<proteinExistence type="predicted"/>
<evidence type="ECO:0000313" key="4">
    <source>
        <dbReference type="Proteomes" id="UP000887159"/>
    </source>
</evidence>
<comment type="caution">
    <text evidence="3">The sequence shown here is derived from an EMBL/GenBank/DDBJ whole genome shotgun (WGS) entry which is preliminary data.</text>
</comment>